<dbReference type="Proteomes" id="UP000320580">
    <property type="component" value="Chromosome"/>
</dbReference>
<feature type="compositionally biased region" description="Pro residues" evidence="1">
    <location>
        <begin position="150"/>
        <end position="159"/>
    </location>
</feature>
<sequence>MRSTAPTAPAQRGIIGEYLHENGLDYPAYGGQYESWIHATEVSKVPNGEHFQTLRVPYEPAIWTLRAHPELAQGPVVVNPYAHIVTFLIPRSARREHWEVPGTRFLRPGVTVEVPPAVAVRCWDIHWLTPPQTHREYTVGDLAAVLTGTPAPPPAPAPAPARVRQPRCRSSAA</sequence>
<evidence type="ECO:0000256" key="1">
    <source>
        <dbReference type="SAM" id="MobiDB-lite"/>
    </source>
</evidence>
<dbReference type="EMBL" id="CP042266">
    <property type="protein sequence ID" value="QDY78156.1"/>
    <property type="molecule type" value="Genomic_DNA"/>
</dbReference>
<feature type="region of interest" description="Disordered" evidence="1">
    <location>
        <begin position="148"/>
        <end position="173"/>
    </location>
</feature>
<accession>A0A5B8JA08</accession>
<dbReference type="AlphaFoldDB" id="A0A5B8JA08"/>
<proteinExistence type="predicted"/>
<gene>
    <name evidence="2" type="ORF">FQU76_18535</name>
</gene>
<protein>
    <submittedName>
        <fullName evidence="2">Uncharacterized protein</fullName>
    </submittedName>
</protein>
<dbReference type="KEGG" id="sqz:FQU76_18535"/>
<name>A0A5B8JA08_9ACTN</name>
<evidence type="ECO:0000313" key="2">
    <source>
        <dbReference type="EMBL" id="QDY78156.1"/>
    </source>
</evidence>
<dbReference type="RefSeq" id="WP_146481476.1">
    <property type="nucleotide sequence ID" value="NZ_CP042266.1"/>
</dbReference>
<evidence type="ECO:0000313" key="3">
    <source>
        <dbReference type="Proteomes" id="UP000320580"/>
    </source>
</evidence>
<reference evidence="2 3" key="1">
    <citation type="submission" date="2019-07" db="EMBL/GenBank/DDBJ databases">
        <authorList>
            <person name="Zhu P."/>
        </authorList>
    </citation>
    <scope>NUCLEOTIDE SEQUENCE [LARGE SCALE GENOMIC DNA]</scope>
    <source>
        <strain evidence="2 3">SSL-25</strain>
    </source>
</reference>
<keyword evidence="3" id="KW-1185">Reference proteome</keyword>
<dbReference type="OrthoDB" id="4094997at2"/>
<organism evidence="2 3">
    <name type="scientific">Streptomyces qinzhouensis</name>
    <dbReference type="NCBI Taxonomy" id="2599401"/>
    <lineage>
        <taxon>Bacteria</taxon>
        <taxon>Bacillati</taxon>
        <taxon>Actinomycetota</taxon>
        <taxon>Actinomycetes</taxon>
        <taxon>Kitasatosporales</taxon>
        <taxon>Streptomycetaceae</taxon>
        <taxon>Streptomyces</taxon>
    </lineage>
</organism>